<dbReference type="EMBL" id="JBHSSL010000054">
    <property type="protein sequence ID" value="MFC6170819.1"/>
    <property type="molecule type" value="Genomic_DNA"/>
</dbReference>
<sequence>MLTQLENRLTILINIFQQSEFIRLHELAKVGRCKTLLAFWVKLLFKAAELQHAGLLFVEPDKPLSIRTIAHWNDFQHVAHGRFYDPKQPQQQSGKAFTDTVALIGKEWQSGQNSG</sequence>
<comment type="caution">
    <text evidence="1">The sequence shown here is derived from an EMBL/GenBank/DDBJ whole genome shotgun (WGS) entry which is preliminary data.</text>
</comment>
<gene>
    <name evidence="1" type="ORF">ACFQGP_09550</name>
</gene>
<dbReference type="RefSeq" id="WP_125553582.1">
    <property type="nucleotide sequence ID" value="NZ_JBHSSL010000054.1"/>
</dbReference>
<name>A0ABW1RGB4_9LACO</name>
<keyword evidence="2" id="KW-1185">Reference proteome</keyword>
<protein>
    <submittedName>
        <fullName evidence="1">Uncharacterized protein</fullName>
    </submittedName>
</protein>
<organism evidence="1 2">
    <name type="scientific">Loigolactobacillus jiayinensis</name>
    <dbReference type="NCBI Taxonomy" id="2486016"/>
    <lineage>
        <taxon>Bacteria</taxon>
        <taxon>Bacillati</taxon>
        <taxon>Bacillota</taxon>
        <taxon>Bacilli</taxon>
        <taxon>Lactobacillales</taxon>
        <taxon>Lactobacillaceae</taxon>
        <taxon>Loigolactobacillus</taxon>
    </lineage>
</organism>
<reference evidence="2" key="1">
    <citation type="journal article" date="2019" name="Int. J. Syst. Evol. Microbiol.">
        <title>The Global Catalogue of Microorganisms (GCM) 10K type strain sequencing project: providing services to taxonomists for standard genome sequencing and annotation.</title>
        <authorList>
            <consortium name="The Broad Institute Genomics Platform"/>
            <consortium name="The Broad Institute Genome Sequencing Center for Infectious Disease"/>
            <person name="Wu L."/>
            <person name="Ma J."/>
        </authorList>
    </citation>
    <scope>NUCLEOTIDE SEQUENCE [LARGE SCALE GENOMIC DNA]</scope>
    <source>
        <strain evidence="2">CCM 8904</strain>
    </source>
</reference>
<evidence type="ECO:0000313" key="1">
    <source>
        <dbReference type="EMBL" id="MFC6170819.1"/>
    </source>
</evidence>
<dbReference type="Proteomes" id="UP001596289">
    <property type="component" value="Unassembled WGS sequence"/>
</dbReference>
<proteinExistence type="predicted"/>
<evidence type="ECO:0000313" key="2">
    <source>
        <dbReference type="Proteomes" id="UP001596289"/>
    </source>
</evidence>
<accession>A0ABW1RGB4</accession>